<evidence type="ECO:0000313" key="3">
    <source>
        <dbReference type="Proteomes" id="UP000188354"/>
    </source>
</evidence>
<name>A0A4P1RWA1_LUPAN</name>
<gene>
    <name evidence="2" type="ORF">TanjilG_20331</name>
</gene>
<dbReference type="InterPro" id="IPR012337">
    <property type="entry name" value="RNaseH-like_sf"/>
</dbReference>
<dbReference type="Pfam" id="PF00665">
    <property type="entry name" value="rve"/>
    <property type="match status" value="1"/>
</dbReference>
<evidence type="ECO:0000313" key="2">
    <source>
        <dbReference type="EMBL" id="OIW19206.1"/>
    </source>
</evidence>
<dbReference type="PANTHER" id="PTHR47266">
    <property type="entry name" value="ENDONUCLEASE-RELATED"/>
    <property type="match status" value="1"/>
</dbReference>
<organism evidence="2 3">
    <name type="scientific">Lupinus angustifolius</name>
    <name type="common">Narrow-leaved blue lupine</name>
    <dbReference type="NCBI Taxonomy" id="3871"/>
    <lineage>
        <taxon>Eukaryota</taxon>
        <taxon>Viridiplantae</taxon>
        <taxon>Streptophyta</taxon>
        <taxon>Embryophyta</taxon>
        <taxon>Tracheophyta</taxon>
        <taxon>Spermatophyta</taxon>
        <taxon>Magnoliopsida</taxon>
        <taxon>eudicotyledons</taxon>
        <taxon>Gunneridae</taxon>
        <taxon>Pentapetalae</taxon>
        <taxon>rosids</taxon>
        <taxon>fabids</taxon>
        <taxon>Fabales</taxon>
        <taxon>Fabaceae</taxon>
        <taxon>Papilionoideae</taxon>
        <taxon>50 kb inversion clade</taxon>
        <taxon>genistoids sensu lato</taxon>
        <taxon>core genistoids</taxon>
        <taxon>Genisteae</taxon>
        <taxon>Lupinus</taxon>
    </lineage>
</organism>
<dbReference type="SUPFAM" id="SSF53098">
    <property type="entry name" value="Ribonuclease H-like"/>
    <property type="match status" value="1"/>
</dbReference>
<dbReference type="GO" id="GO:0003676">
    <property type="term" value="F:nucleic acid binding"/>
    <property type="evidence" value="ECO:0007669"/>
    <property type="project" value="InterPro"/>
</dbReference>
<dbReference type="Gramene" id="OIW19206">
    <property type="protein sequence ID" value="OIW19206"/>
    <property type="gene ID" value="TanjilG_20331"/>
</dbReference>
<reference evidence="2 3" key="1">
    <citation type="journal article" date="2017" name="Plant Biotechnol. J.">
        <title>A comprehensive draft genome sequence for lupin (Lupinus angustifolius), an emerging health food: insights into plant-microbe interactions and legume evolution.</title>
        <authorList>
            <person name="Hane J.K."/>
            <person name="Ming Y."/>
            <person name="Kamphuis L.G."/>
            <person name="Nelson M.N."/>
            <person name="Garg G."/>
            <person name="Atkins C.A."/>
            <person name="Bayer P.E."/>
            <person name="Bravo A."/>
            <person name="Bringans S."/>
            <person name="Cannon S."/>
            <person name="Edwards D."/>
            <person name="Foley R."/>
            <person name="Gao L.L."/>
            <person name="Harrison M.J."/>
            <person name="Huang W."/>
            <person name="Hurgobin B."/>
            <person name="Li S."/>
            <person name="Liu C.W."/>
            <person name="McGrath A."/>
            <person name="Morahan G."/>
            <person name="Murray J."/>
            <person name="Weller J."/>
            <person name="Jian J."/>
            <person name="Singh K.B."/>
        </authorList>
    </citation>
    <scope>NUCLEOTIDE SEQUENCE [LARGE SCALE GENOMIC DNA]</scope>
    <source>
        <strain evidence="3">cv. Tanjil</strain>
        <tissue evidence="2">Whole plant</tissue>
    </source>
</reference>
<proteinExistence type="predicted"/>
<keyword evidence="3" id="KW-1185">Reference proteome</keyword>
<dbReference type="InterPro" id="IPR052160">
    <property type="entry name" value="Gypsy_RT_Integrase-like"/>
</dbReference>
<feature type="domain" description="Integrase catalytic" evidence="1">
    <location>
        <begin position="1"/>
        <end position="177"/>
    </location>
</feature>
<dbReference type="EMBL" id="CM007361">
    <property type="protein sequence ID" value="OIW19206.1"/>
    <property type="molecule type" value="Genomic_DNA"/>
</dbReference>
<evidence type="ECO:0000259" key="1">
    <source>
        <dbReference type="PROSITE" id="PS50994"/>
    </source>
</evidence>
<dbReference type="PROSITE" id="PS50994">
    <property type="entry name" value="INTEGRASE"/>
    <property type="match status" value="1"/>
</dbReference>
<accession>A0A4P1RWA1</accession>
<dbReference type="Proteomes" id="UP000188354">
    <property type="component" value="Chromosome LG01"/>
</dbReference>
<dbReference type="GO" id="GO:0015074">
    <property type="term" value="P:DNA integration"/>
    <property type="evidence" value="ECO:0007669"/>
    <property type="project" value="InterPro"/>
</dbReference>
<dbReference type="Gene3D" id="3.30.420.10">
    <property type="entry name" value="Ribonuclease H-like superfamily/Ribonuclease H"/>
    <property type="match status" value="1"/>
</dbReference>
<dbReference type="InterPro" id="IPR036397">
    <property type="entry name" value="RNaseH_sf"/>
</dbReference>
<sequence>MLMNPILEVEIFDVWGVDYMGTFPTSNNNKFIFVAVDYVSMWVEAISSPHNDAKMIIKLFTKIIFLMFGVPRLVISDRGSHFIERHFENLLKKYGVSHRVGTSYYPQTSGQVKVSNREIKSILEKTVSRSRKDCSSKFDDALWADRTAYKTPIDMSQFRLIYGKPYHLPMELHHKAYWVVKLLNFDLKLAREKRKFQLQELEELP</sequence>
<dbReference type="AlphaFoldDB" id="A0A4P1RWA1"/>
<dbReference type="InterPro" id="IPR001584">
    <property type="entry name" value="Integrase_cat-core"/>
</dbReference>
<protein>
    <recommendedName>
        <fullName evidence="1">Integrase catalytic domain-containing protein</fullName>
    </recommendedName>
</protein>
<dbReference type="STRING" id="3871.A0A4P1RWA1"/>